<dbReference type="Proteomes" id="UP000887565">
    <property type="component" value="Unplaced"/>
</dbReference>
<dbReference type="SUPFAM" id="SSF53335">
    <property type="entry name" value="S-adenosyl-L-methionine-dependent methyltransferases"/>
    <property type="match status" value="1"/>
</dbReference>
<reference evidence="7" key="1">
    <citation type="submission" date="2022-11" db="UniProtKB">
        <authorList>
            <consortium name="WormBaseParasite"/>
        </authorList>
    </citation>
    <scope>IDENTIFICATION</scope>
</reference>
<protein>
    <submittedName>
        <fullName evidence="7">Uncharacterized protein</fullName>
    </submittedName>
</protein>
<proteinExistence type="inferred from homology"/>
<dbReference type="InterPro" id="IPR053384">
    <property type="entry name" value="SAM-dep_methyltransferase"/>
</dbReference>
<comment type="similarity">
    <text evidence="1">Belongs to the class I-like SAM-binding methyltransferase superfamily. NNMT/PNMT/TEMT family.</text>
</comment>
<dbReference type="InterPro" id="IPR029063">
    <property type="entry name" value="SAM-dependent_MTases_sf"/>
</dbReference>
<feature type="region of interest" description="Disordered" evidence="5">
    <location>
        <begin position="1"/>
        <end position="21"/>
    </location>
</feature>
<evidence type="ECO:0000256" key="4">
    <source>
        <dbReference type="ARBA" id="ARBA00022691"/>
    </source>
</evidence>
<accession>A0A915K682</accession>
<feature type="compositionally biased region" description="Low complexity" evidence="5">
    <location>
        <begin position="1"/>
        <end position="11"/>
    </location>
</feature>
<evidence type="ECO:0000313" key="7">
    <source>
        <dbReference type="WBParaSite" id="nRc.2.0.1.t33382-RA"/>
    </source>
</evidence>
<keyword evidence="3" id="KW-0808">Transferase</keyword>
<keyword evidence="6" id="KW-1185">Reference proteome</keyword>
<dbReference type="GO" id="GO:0008170">
    <property type="term" value="F:N-methyltransferase activity"/>
    <property type="evidence" value="ECO:0007669"/>
    <property type="project" value="TreeGrafter"/>
</dbReference>
<dbReference type="GO" id="GO:0032259">
    <property type="term" value="P:methylation"/>
    <property type="evidence" value="ECO:0007669"/>
    <property type="project" value="UniProtKB-KW"/>
</dbReference>
<name>A0A915K682_ROMCU</name>
<dbReference type="GO" id="GO:0005829">
    <property type="term" value="C:cytosol"/>
    <property type="evidence" value="ECO:0007669"/>
    <property type="project" value="TreeGrafter"/>
</dbReference>
<evidence type="ECO:0000256" key="1">
    <source>
        <dbReference type="ARBA" id="ARBA00007996"/>
    </source>
</evidence>
<dbReference type="AlphaFoldDB" id="A0A915K682"/>
<sequence>MDENSSCSSSSDTTNNMFTPDDQKLHFDPKLYLQQYYGDNSLTKGLKIILYFLPSIAARLDIPRNGKKVRMVDIGSGPAIYMALGLRRKVDEIFLSDFAQQNLQQLNMWWKNSGQCCFDWAPIVKAIAELEGLAVDEWSLLEQEARSKVRRILFCDVFRDNVLENFQHTNNGPNFDILSSIFCLEYASENLDQFQRALANICKLIKKGGYLILGGAYEENFYTIGEKKFACHFLTENQLFDSLRMVGIRVDDQASFAYYLHENAFVVVGVKD</sequence>
<dbReference type="PANTHER" id="PTHR10867:SF17">
    <property type="entry name" value="NICOTINAMIDE N-METHYLTRANSFERASE"/>
    <property type="match status" value="1"/>
</dbReference>
<organism evidence="6 7">
    <name type="scientific">Romanomermis culicivorax</name>
    <name type="common">Nematode worm</name>
    <dbReference type="NCBI Taxonomy" id="13658"/>
    <lineage>
        <taxon>Eukaryota</taxon>
        <taxon>Metazoa</taxon>
        <taxon>Ecdysozoa</taxon>
        <taxon>Nematoda</taxon>
        <taxon>Enoplea</taxon>
        <taxon>Dorylaimia</taxon>
        <taxon>Mermithida</taxon>
        <taxon>Mermithoidea</taxon>
        <taxon>Mermithidae</taxon>
        <taxon>Romanomermis</taxon>
    </lineage>
</organism>
<evidence type="ECO:0000313" key="6">
    <source>
        <dbReference type="Proteomes" id="UP000887565"/>
    </source>
</evidence>
<dbReference type="Gene3D" id="3.40.50.150">
    <property type="entry name" value="Vaccinia Virus protein VP39"/>
    <property type="match status" value="1"/>
</dbReference>
<dbReference type="PROSITE" id="PS51681">
    <property type="entry name" value="SAM_MT_NNMT_PNMT_TEMT"/>
    <property type="match status" value="1"/>
</dbReference>
<keyword evidence="4" id="KW-0949">S-adenosyl-L-methionine</keyword>
<dbReference type="PANTHER" id="PTHR10867">
    <property type="entry name" value="NNMT/PNMT/TEMT FAMILY MEMBER"/>
    <property type="match status" value="1"/>
</dbReference>
<evidence type="ECO:0000256" key="5">
    <source>
        <dbReference type="SAM" id="MobiDB-lite"/>
    </source>
</evidence>
<dbReference type="OMA" id="MFIMATK"/>
<dbReference type="Pfam" id="PF01234">
    <property type="entry name" value="NNMT_PNMT_TEMT"/>
    <property type="match status" value="1"/>
</dbReference>
<keyword evidence="2" id="KW-0489">Methyltransferase</keyword>
<dbReference type="WBParaSite" id="nRc.2.0.1.t33382-RA">
    <property type="protein sequence ID" value="nRc.2.0.1.t33382-RA"/>
    <property type="gene ID" value="nRc.2.0.1.g33382"/>
</dbReference>
<evidence type="ECO:0000256" key="2">
    <source>
        <dbReference type="ARBA" id="ARBA00022603"/>
    </source>
</evidence>
<dbReference type="InterPro" id="IPR000940">
    <property type="entry name" value="NNMT_TEMT_trans"/>
</dbReference>
<dbReference type="NCBIfam" id="NF041360">
    <property type="entry name" value="GntF_guanitoxin"/>
    <property type="match status" value="1"/>
</dbReference>
<evidence type="ECO:0000256" key="3">
    <source>
        <dbReference type="ARBA" id="ARBA00022679"/>
    </source>
</evidence>